<proteinExistence type="predicted"/>
<reference evidence="1" key="1">
    <citation type="journal article" name="BMC Genomics">
        <title>Long-read sequencing and de novo genome assembly of marine medaka (Oryzias melastigma).</title>
        <authorList>
            <person name="Liang P."/>
            <person name="Saqib H.S.A."/>
            <person name="Ni X."/>
            <person name="Shen Y."/>
        </authorList>
    </citation>
    <scope>NUCLEOTIDE SEQUENCE</scope>
    <source>
        <strain evidence="1">Bigg-433</strain>
    </source>
</reference>
<sequence>MWLWPITKGKRNSEINLKAGETGGCNREERKWMVVCEHSRGAGLGPSHISGVPEWN</sequence>
<accession>A0A834CDE4</accession>
<evidence type="ECO:0000313" key="2">
    <source>
        <dbReference type="Proteomes" id="UP000646548"/>
    </source>
</evidence>
<comment type="caution">
    <text evidence="1">The sequence shown here is derived from an EMBL/GenBank/DDBJ whole genome shotgun (WGS) entry which is preliminary data.</text>
</comment>
<dbReference type="EMBL" id="WKFB01000387">
    <property type="protein sequence ID" value="KAF6724601.1"/>
    <property type="molecule type" value="Genomic_DNA"/>
</dbReference>
<name>A0A834CDE4_ORYME</name>
<dbReference type="AlphaFoldDB" id="A0A834CDE4"/>
<protein>
    <submittedName>
        <fullName evidence="1">Uncharacterized protein</fullName>
    </submittedName>
</protein>
<dbReference type="Proteomes" id="UP000646548">
    <property type="component" value="Unassembled WGS sequence"/>
</dbReference>
<evidence type="ECO:0000313" key="1">
    <source>
        <dbReference type="EMBL" id="KAF6724601.1"/>
    </source>
</evidence>
<organism evidence="1 2">
    <name type="scientific">Oryzias melastigma</name>
    <name type="common">Marine medaka</name>
    <dbReference type="NCBI Taxonomy" id="30732"/>
    <lineage>
        <taxon>Eukaryota</taxon>
        <taxon>Metazoa</taxon>
        <taxon>Chordata</taxon>
        <taxon>Craniata</taxon>
        <taxon>Vertebrata</taxon>
        <taxon>Euteleostomi</taxon>
        <taxon>Actinopterygii</taxon>
        <taxon>Neopterygii</taxon>
        <taxon>Teleostei</taxon>
        <taxon>Neoteleostei</taxon>
        <taxon>Acanthomorphata</taxon>
        <taxon>Ovalentaria</taxon>
        <taxon>Atherinomorphae</taxon>
        <taxon>Beloniformes</taxon>
        <taxon>Adrianichthyidae</taxon>
        <taxon>Oryziinae</taxon>
        <taxon>Oryzias</taxon>
    </lineage>
</organism>
<gene>
    <name evidence="1" type="ORF">FQA47_015850</name>
</gene>